<accession>A0A4R8S758</accession>
<dbReference type="RefSeq" id="WP_078300380.1">
    <property type="nucleotide sequence ID" value="NZ_PECG01000003.1"/>
</dbReference>
<comment type="caution">
    <text evidence="3">The sequence shown here is derived from an EMBL/GenBank/DDBJ whole genome shotgun (WGS) entry which is preliminary data.</text>
</comment>
<feature type="compositionally biased region" description="Polar residues" evidence="1">
    <location>
        <begin position="32"/>
        <end position="46"/>
    </location>
</feature>
<dbReference type="Proteomes" id="UP000295117">
    <property type="component" value="Unassembled WGS sequence"/>
</dbReference>
<evidence type="ECO:0000256" key="2">
    <source>
        <dbReference type="SAM" id="SignalP"/>
    </source>
</evidence>
<evidence type="ECO:0000313" key="4">
    <source>
        <dbReference type="Proteomes" id="UP000295117"/>
    </source>
</evidence>
<feature type="signal peptide" evidence="2">
    <location>
        <begin position="1"/>
        <end position="29"/>
    </location>
</feature>
<keyword evidence="2" id="KW-0732">Signal</keyword>
<feature type="chain" id="PRO_5020641389" evidence="2">
    <location>
        <begin position="30"/>
        <end position="112"/>
    </location>
</feature>
<feature type="compositionally biased region" description="Basic and acidic residues" evidence="1">
    <location>
        <begin position="52"/>
        <end position="62"/>
    </location>
</feature>
<protein>
    <submittedName>
        <fullName evidence="3">Uncharacterized protein</fullName>
    </submittedName>
</protein>
<organism evidence="3 4">
    <name type="scientific">Mycobacteroides salmoniphilum</name>
    <dbReference type="NCBI Taxonomy" id="404941"/>
    <lineage>
        <taxon>Bacteria</taxon>
        <taxon>Bacillati</taxon>
        <taxon>Actinomycetota</taxon>
        <taxon>Actinomycetes</taxon>
        <taxon>Mycobacteriales</taxon>
        <taxon>Mycobacteriaceae</taxon>
        <taxon>Mycobacteroides</taxon>
    </lineage>
</organism>
<dbReference type="EMBL" id="PECH01000001">
    <property type="protein sequence ID" value="TDZ87526.1"/>
    <property type="molecule type" value="Genomic_DNA"/>
</dbReference>
<evidence type="ECO:0000313" key="3">
    <source>
        <dbReference type="EMBL" id="TDZ87526.1"/>
    </source>
</evidence>
<name>A0A4R8S758_9MYCO</name>
<proteinExistence type="predicted"/>
<dbReference type="AlphaFoldDB" id="A0A4R8S758"/>
<reference evidence="3 4" key="1">
    <citation type="journal article" date="2019" name="Sci. Rep.">
        <title>Extended insight into the Mycobacterium chelonae-abscessus complex through whole genome sequencing of Mycobacterium salmoniphilum outbreak and Mycobacterium salmoniphilum-like strains.</title>
        <authorList>
            <person name="Behra P.R.K."/>
            <person name="Das S."/>
            <person name="Pettersson B.M.F."/>
            <person name="Shirreff L."/>
            <person name="DuCote T."/>
            <person name="Jacobsson K.G."/>
            <person name="Ennis D.G."/>
            <person name="Kirsebom L.A."/>
        </authorList>
    </citation>
    <scope>NUCLEOTIDE SEQUENCE [LARGE SCALE GENOMIC DNA]</scope>
    <source>
        <strain evidence="3 4">DE 4585</strain>
    </source>
</reference>
<sequence length="112" mass="11633" precursor="true">MTFRKFTFSTAACCLAAGAAIILAPLAAADNDQPSVPNHGIQTPKQGSMELPTDRGRDHVLRQDQSVGGADPGVPYGTDPYVPDHATDIGGADPSTPLGTDPDVPYGTWAQN</sequence>
<feature type="region of interest" description="Disordered" evidence="1">
    <location>
        <begin position="30"/>
        <end position="112"/>
    </location>
</feature>
<gene>
    <name evidence="3" type="ORF">DE4585_00520</name>
</gene>
<evidence type="ECO:0000256" key="1">
    <source>
        <dbReference type="SAM" id="MobiDB-lite"/>
    </source>
</evidence>